<evidence type="ECO:0000313" key="5">
    <source>
        <dbReference type="Proteomes" id="UP000223527"/>
    </source>
</evidence>
<dbReference type="PANTHER" id="PTHR43877">
    <property type="entry name" value="AMINOALKYLPHOSPHONATE N-ACETYLTRANSFERASE-RELATED-RELATED"/>
    <property type="match status" value="1"/>
</dbReference>
<dbReference type="AlphaFoldDB" id="A0A2C7A6I7"/>
<evidence type="ECO:0000259" key="3">
    <source>
        <dbReference type="PROSITE" id="PS51186"/>
    </source>
</evidence>
<name>A0A2C7A6I7_9PROT</name>
<protein>
    <submittedName>
        <fullName evidence="4">GNAT family N-acetyltransferase</fullName>
    </submittedName>
</protein>
<dbReference type="PROSITE" id="PS51186">
    <property type="entry name" value="GNAT"/>
    <property type="match status" value="1"/>
</dbReference>
<dbReference type="PANTHER" id="PTHR43877:SF2">
    <property type="entry name" value="AMINOALKYLPHOSPHONATE N-ACETYLTRANSFERASE-RELATED"/>
    <property type="match status" value="1"/>
</dbReference>
<dbReference type="InterPro" id="IPR000182">
    <property type="entry name" value="GNAT_dom"/>
</dbReference>
<evidence type="ECO:0000313" key="4">
    <source>
        <dbReference type="EMBL" id="PHK95708.1"/>
    </source>
</evidence>
<keyword evidence="1 4" id="KW-0808">Transferase</keyword>
<evidence type="ECO:0000256" key="2">
    <source>
        <dbReference type="ARBA" id="ARBA00023315"/>
    </source>
</evidence>
<keyword evidence="5" id="KW-1185">Reference proteome</keyword>
<dbReference type="OrthoDB" id="7585366at2"/>
<dbReference type="RefSeq" id="WP_099094939.1">
    <property type="nucleotide sequence ID" value="NZ_PDNU01000008.1"/>
</dbReference>
<keyword evidence="2" id="KW-0012">Acyltransferase</keyword>
<dbReference type="InterPro" id="IPR050832">
    <property type="entry name" value="Bact_Acetyltransf"/>
</dbReference>
<sequence length="155" mass="17366">MNGGKGEGGPPPFRFHPAAEADFERLLDLSIRVLRADLERVGRWDPERRRARMRESFDPAATRLVVAPDGALLGCVTCRHHADHTEISNLYLEPACQGRGLGRAVMAALLAERPGLPVRLEVLKQSRAVGFYRRLGFAQLREQAFDRAMELPPRQ</sequence>
<accession>A0A2C7A6I7</accession>
<feature type="domain" description="N-acetyltransferase" evidence="3">
    <location>
        <begin position="13"/>
        <end position="154"/>
    </location>
</feature>
<organism evidence="4 5">
    <name type="scientific">Teichococcus rhizosphaerae</name>
    <dbReference type="NCBI Taxonomy" id="1335062"/>
    <lineage>
        <taxon>Bacteria</taxon>
        <taxon>Pseudomonadati</taxon>
        <taxon>Pseudomonadota</taxon>
        <taxon>Alphaproteobacteria</taxon>
        <taxon>Acetobacterales</taxon>
        <taxon>Roseomonadaceae</taxon>
        <taxon>Roseomonas</taxon>
    </lineage>
</organism>
<dbReference type="Gene3D" id="3.40.630.30">
    <property type="match status" value="1"/>
</dbReference>
<dbReference type="EMBL" id="PDNU01000008">
    <property type="protein sequence ID" value="PHK95708.1"/>
    <property type="molecule type" value="Genomic_DNA"/>
</dbReference>
<dbReference type="CDD" id="cd04301">
    <property type="entry name" value="NAT_SF"/>
    <property type="match status" value="1"/>
</dbReference>
<dbReference type="GO" id="GO:0016747">
    <property type="term" value="F:acyltransferase activity, transferring groups other than amino-acyl groups"/>
    <property type="evidence" value="ECO:0007669"/>
    <property type="project" value="InterPro"/>
</dbReference>
<dbReference type="Pfam" id="PF00583">
    <property type="entry name" value="Acetyltransf_1"/>
    <property type="match status" value="1"/>
</dbReference>
<comment type="caution">
    <text evidence="4">The sequence shown here is derived from an EMBL/GenBank/DDBJ whole genome shotgun (WGS) entry which is preliminary data.</text>
</comment>
<dbReference type="InterPro" id="IPR016181">
    <property type="entry name" value="Acyl_CoA_acyltransferase"/>
</dbReference>
<gene>
    <name evidence="4" type="ORF">CR162_07645</name>
</gene>
<proteinExistence type="predicted"/>
<dbReference type="Proteomes" id="UP000223527">
    <property type="component" value="Unassembled WGS sequence"/>
</dbReference>
<evidence type="ECO:0000256" key="1">
    <source>
        <dbReference type="ARBA" id="ARBA00022679"/>
    </source>
</evidence>
<dbReference type="SUPFAM" id="SSF55729">
    <property type="entry name" value="Acyl-CoA N-acyltransferases (Nat)"/>
    <property type="match status" value="1"/>
</dbReference>
<reference evidence="4 5" key="1">
    <citation type="submission" date="2017-10" db="EMBL/GenBank/DDBJ databases">
        <authorList>
            <person name="Banno H."/>
            <person name="Chua N.-H."/>
        </authorList>
    </citation>
    <scope>NUCLEOTIDE SEQUENCE [LARGE SCALE GENOMIC DNA]</scope>
    <source>
        <strain evidence="4 5">YW11</strain>
    </source>
</reference>